<dbReference type="PROSITE" id="PS00630">
    <property type="entry name" value="IMP_2"/>
    <property type="match status" value="1"/>
</dbReference>
<feature type="binding site" evidence="7">
    <location>
        <position position="83"/>
    </location>
    <ligand>
        <name>Mg(2+)</name>
        <dbReference type="ChEBI" id="CHEBI:18420"/>
        <label>1</label>
        <note>catalytic</note>
    </ligand>
</feature>
<sequence>MLRFLESAINIAKKSGDFIVSHLEDEKIIELKGISNLVTSIDKESEKLIIKCLEENFPDHSILSEERGFLQKKSDYTWIIDPLDGTTNYAHRFPFFGVSIALKYNEEIILGVIYDPIRKELFFALKNEGAYLNDKKVAVSKTKNIADALISTGMPYELTLDEKNFLPFINLSSRTHGIRRAGSAALEIAYVACGRLDGFWARKLKPWDIAAGIILVKEAGGKVTDFNGNDIQLDDDTFLASNGLIHDNMLEIIKLERIVIKK</sequence>
<accession>A0A7C3RM97</accession>
<dbReference type="GO" id="GO:0046854">
    <property type="term" value="P:phosphatidylinositol phosphate biosynthetic process"/>
    <property type="evidence" value="ECO:0007669"/>
    <property type="project" value="InterPro"/>
</dbReference>
<feature type="binding site" evidence="7">
    <location>
        <position position="208"/>
    </location>
    <ligand>
        <name>Mg(2+)</name>
        <dbReference type="ChEBI" id="CHEBI:18420"/>
        <label>1</label>
        <note>catalytic</note>
    </ligand>
</feature>
<organism evidence="9">
    <name type="scientific">Dictyoglomus thermophilum</name>
    <dbReference type="NCBI Taxonomy" id="14"/>
    <lineage>
        <taxon>Bacteria</taxon>
        <taxon>Pseudomonadati</taxon>
        <taxon>Dictyoglomota</taxon>
        <taxon>Dictyoglomia</taxon>
        <taxon>Dictyoglomales</taxon>
        <taxon>Dictyoglomaceae</taxon>
        <taxon>Dictyoglomus</taxon>
    </lineage>
</organism>
<dbReference type="InterPro" id="IPR020583">
    <property type="entry name" value="Inositol_monoP_metal-BS"/>
</dbReference>
<evidence type="ECO:0000256" key="6">
    <source>
        <dbReference type="ARBA" id="ARBA00022842"/>
    </source>
</evidence>
<evidence type="ECO:0000256" key="7">
    <source>
        <dbReference type="PIRSR" id="PIRSR600760-2"/>
    </source>
</evidence>
<dbReference type="GO" id="GO:0007165">
    <property type="term" value="P:signal transduction"/>
    <property type="evidence" value="ECO:0007669"/>
    <property type="project" value="TreeGrafter"/>
</dbReference>
<dbReference type="PROSITE" id="PS00629">
    <property type="entry name" value="IMP_1"/>
    <property type="match status" value="1"/>
</dbReference>
<dbReference type="PANTHER" id="PTHR20854">
    <property type="entry name" value="INOSITOL MONOPHOSPHATASE"/>
    <property type="match status" value="1"/>
</dbReference>
<dbReference type="SUPFAM" id="SSF56655">
    <property type="entry name" value="Carbohydrate phosphatase"/>
    <property type="match status" value="1"/>
</dbReference>
<comment type="catalytic activity">
    <reaction evidence="1 8">
        <text>a myo-inositol phosphate + H2O = myo-inositol + phosphate</text>
        <dbReference type="Rhea" id="RHEA:24056"/>
        <dbReference type="ChEBI" id="CHEBI:15377"/>
        <dbReference type="ChEBI" id="CHEBI:17268"/>
        <dbReference type="ChEBI" id="CHEBI:43474"/>
        <dbReference type="ChEBI" id="CHEBI:84139"/>
        <dbReference type="EC" id="3.1.3.25"/>
    </reaction>
</comment>
<dbReference type="Gene3D" id="3.30.540.10">
    <property type="entry name" value="Fructose-1,6-Bisphosphatase, subunit A, domain 1"/>
    <property type="match status" value="1"/>
</dbReference>
<evidence type="ECO:0000313" key="9">
    <source>
        <dbReference type="EMBL" id="HFX13624.1"/>
    </source>
</evidence>
<dbReference type="GO" id="GO:0046872">
    <property type="term" value="F:metal ion binding"/>
    <property type="evidence" value="ECO:0007669"/>
    <property type="project" value="UniProtKB-KW"/>
</dbReference>
<gene>
    <name evidence="9" type="ORF">ENW00_05625</name>
</gene>
<evidence type="ECO:0000256" key="8">
    <source>
        <dbReference type="RuleBase" id="RU364068"/>
    </source>
</evidence>
<dbReference type="GO" id="GO:0008934">
    <property type="term" value="F:inositol monophosphate 1-phosphatase activity"/>
    <property type="evidence" value="ECO:0007669"/>
    <property type="project" value="InterPro"/>
</dbReference>
<evidence type="ECO:0000256" key="4">
    <source>
        <dbReference type="ARBA" id="ARBA00022723"/>
    </source>
</evidence>
<dbReference type="InterPro" id="IPR000760">
    <property type="entry name" value="Inositol_monophosphatase-like"/>
</dbReference>
<dbReference type="EMBL" id="DTIN01000015">
    <property type="protein sequence ID" value="HFX13624.1"/>
    <property type="molecule type" value="Genomic_DNA"/>
</dbReference>
<reference evidence="9" key="1">
    <citation type="journal article" date="2020" name="mSystems">
        <title>Genome- and Community-Level Interaction Insights into Carbon Utilization and Element Cycling Functions of Hydrothermarchaeota in Hydrothermal Sediment.</title>
        <authorList>
            <person name="Zhou Z."/>
            <person name="Liu Y."/>
            <person name="Xu W."/>
            <person name="Pan J."/>
            <person name="Luo Z.H."/>
            <person name="Li M."/>
        </authorList>
    </citation>
    <scope>NUCLEOTIDE SEQUENCE [LARGE SCALE GENOMIC DNA]</scope>
    <source>
        <strain evidence="9">SpSt-81</strain>
    </source>
</reference>
<comment type="caution">
    <text evidence="9">The sequence shown here is derived from an EMBL/GenBank/DDBJ whole genome shotgun (WGS) entry which is preliminary data.</text>
</comment>
<feature type="binding site" evidence="7">
    <location>
        <position position="81"/>
    </location>
    <ligand>
        <name>Mg(2+)</name>
        <dbReference type="ChEBI" id="CHEBI:18420"/>
        <label>1</label>
        <note>catalytic</note>
    </ligand>
</feature>
<dbReference type="Pfam" id="PF00459">
    <property type="entry name" value="Inositol_P"/>
    <property type="match status" value="1"/>
</dbReference>
<feature type="binding site" evidence="7">
    <location>
        <position position="84"/>
    </location>
    <ligand>
        <name>Mg(2+)</name>
        <dbReference type="ChEBI" id="CHEBI:18420"/>
        <label>1</label>
        <note>catalytic</note>
    </ligand>
</feature>
<dbReference type="FunFam" id="3.30.540.10:FF:000003">
    <property type="entry name" value="Inositol-1-monophosphatase"/>
    <property type="match status" value="1"/>
</dbReference>
<dbReference type="GO" id="GO:0006020">
    <property type="term" value="P:inositol metabolic process"/>
    <property type="evidence" value="ECO:0007669"/>
    <property type="project" value="TreeGrafter"/>
</dbReference>
<name>A0A7C3RM97_DICTH</name>
<feature type="binding site" evidence="7">
    <location>
        <position position="65"/>
    </location>
    <ligand>
        <name>Mg(2+)</name>
        <dbReference type="ChEBI" id="CHEBI:18420"/>
        <label>1</label>
        <note>catalytic</note>
    </ligand>
</feature>
<protein>
    <recommendedName>
        <fullName evidence="8">Inositol-1-monophosphatase</fullName>
        <ecNumber evidence="8">3.1.3.25</ecNumber>
    </recommendedName>
</protein>
<dbReference type="AlphaFoldDB" id="A0A7C3RM97"/>
<comment type="cofactor">
    <cofactor evidence="2 7 8">
        <name>Mg(2+)</name>
        <dbReference type="ChEBI" id="CHEBI:18420"/>
    </cofactor>
</comment>
<evidence type="ECO:0000256" key="2">
    <source>
        <dbReference type="ARBA" id="ARBA00001946"/>
    </source>
</evidence>
<dbReference type="EC" id="3.1.3.25" evidence="8"/>
<dbReference type="PANTHER" id="PTHR20854:SF4">
    <property type="entry name" value="INOSITOL-1-MONOPHOSPHATASE-RELATED"/>
    <property type="match status" value="1"/>
</dbReference>
<proteinExistence type="inferred from homology"/>
<dbReference type="Gene3D" id="3.40.190.80">
    <property type="match status" value="1"/>
</dbReference>
<evidence type="ECO:0000256" key="1">
    <source>
        <dbReference type="ARBA" id="ARBA00001033"/>
    </source>
</evidence>
<evidence type="ECO:0000256" key="5">
    <source>
        <dbReference type="ARBA" id="ARBA00022801"/>
    </source>
</evidence>
<keyword evidence="5 8" id="KW-0378">Hydrolase</keyword>
<dbReference type="InterPro" id="IPR033942">
    <property type="entry name" value="IMPase"/>
</dbReference>
<evidence type="ECO:0000256" key="3">
    <source>
        <dbReference type="ARBA" id="ARBA00009759"/>
    </source>
</evidence>
<keyword evidence="4 7" id="KW-0479">Metal-binding</keyword>
<comment type="similarity">
    <text evidence="3 8">Belongs to the inositol monophosphatase superfamily.</text>
</comment>
<dbReference type="FunFam" id="3.40.190.80:FF:000020">
    <property type="entry name" value="Fructose-1,6-bisphosphatase/inositol-1-monophosphatase"/>
    <property type="match status" value="1"/>
</dbReference>
<dbReference type="CDD" id="cd01639">
    <property type="entry name" value="IMPase"/>
    <property type="match status" value="1"/>
</dbReference>
<dbReference type="PRINTS" id="PR00377">
    <property type="entry name" value="IMPHPHTASES"/>
</dbReference>
<keyword evidence="6 7" id="KW-0460">Magnesium</keyword>
<dbReference type="InterPro" id="IPR020550">
    <property type="entry name" value="Inositol_monophosphatase_CS"/>
</dbReference>